<sequence length="269" mass="29590">MLEPLLPLLIEPEECPQPLDQNLLRLVDMSSLDQYNSAHIPGAVHLPPARTTSSAPVPGLLPPQDQLQQMLGELGHHDGLHYVVYDDEGGGWAGRFIWLLDSIGHKSYSYINGGIRAWIAAGLPTEQTSNSAPITFPQLHIVNSPSISLDELNGSLSNENLVVWDARSPAEYRGEKVLANKGGHIPGAINFEWTAGMDPERGLRLRSDLARQLEARGITPDKQIVTHCQTHHRSGFTYLAAKILGYPHVRAYPGSWSEWGNHPDTPVES</sequence>
<accession>A0ABQ1PP00</accession>
<organism evidence="4 5">
    <name type="scientific">Halopseudomonas salina</name>
    <dbReference type="NCBI Taxonomy" id="1323744"/>
    <lineage>
        <taxon>Bacteria</taxon>
        <taxon>Pseudomonadati</taxon>
        <taxon>Pseudomonadota</taxon>
        <taxon>Gammaproteobacteria</taxon>
        <taxon>Pseudomonadales</taxon>
        <taxon>Pseudomonadaceae</taxon>
        <taxon>Halopseudomonas</taxon>
    </lineage>
</organism>
<keyword evidence="2" id="KW-0808">Transferase</keyword>
<gene>
    <name evidence="4" type="primary">rhdA</name>
    <name evidence="4" type="ORF">GCM10007418_19760</name>
</gene>
<keyword evidence="5" id="KW-1185">Reference proteome</keyword>
<dbReference type="SMART" id="SM00450">
    <property type="entry name" value="RHOD"/>
    <property type="match status" value="2"/>
</dbReference>
<proteinExistence type="predicted"/>
<dbReference type="PANTHER" id="PTHR43855">
    <property type="entry name" value="THIOSULFATE SULFURTRANSFERASE"/>
    <property type="match status" value="1"/>
</dbReference>
<comment type="caution">
    <text evidence="4">The sequence shown here is derived from an EMBL/GenBank/DDBJ whole genome shotgun (WGS) entry which is preliminary data.</text>
</comment>
<reference evidence="5" key="1">
    <citation type="journal article" date="2019" name="Int. J. Syst. Evol. Microbiol.">
        <title>The Global Catalogue of Microorganisms (GCM) 10K type strain sequencing project: providing services to taxonomists for standard genome sequencing and annotation.</title>
        <authorList>
            <consortium name="The Broad Institute Genomics Platform"/>
            <consortium name="The Broad Institute Genome Sequencing Center for Infectious Disease"/>
            <person name="Wu L."/>
            <person name="Ma J."/>
        </authorList>
    </citation>
    <scope>NUCLEOTIDE SEQUENCE [LARGE SCALE GENOMIC DNA]</scope>
    <source>
        <strain evidence="5">CGMCC 1.12482</strain>
    </source>
</reference>
<dbReference type="CDD" id="cd01449">
    <property type="entry name" value="TST_Repeat_2"/>
    <property type="match status" value="1"/>
</dbReference>
<dbReference type="PANTHER" id="PTHR43855:SF1">
    <property type="entry name" value="THIOSULFATE SULFURTRANSFERASE"/>
    <property type="match status" value="1"/>
</dbReference>
<dbReference type="PROSITE" id="PS00683">
    <property type="entry name" value="RHODANESE_2"/>
    <property type="match status" value="1"/>
</dbReference>
<dbReference type="Proteomes" id="UP000638188">
    <property type="component" value="Unassembled WGS sequence"/>
</dbReference>
<dbReference type="InterPro" id="IPR001763">
    <property type="entry name" value="Rhodanese-like_dom"/>
</dbReference>
<keyword evidence="1" id="KW-0677">Repeat</keyword>
<name>A0ABQ1PP00_9GAMM</name>
<dbReference type="CDD" id="cd01448">
    <property type="entry name" value="TST_Repeat_1"/>
    <property type="match status" value="1"/>
</dbReference>
<evidence type="ECO:0000256" key="1">
    <source>
        <dbReference type="ARBA" id="ARBA00022737"/>
    </source>
</evidence>
<dbReference type="PROSITE" id="PS50206">
    <property type="entry name" value="RHODANESE_3"/>
    <property type="match status" value="2"/>
</dbReference>
<evidence type="ECO:0000313" key="5">
    <source>
        <dbReference type="Proteomes" id="UP000638188"/>
    </source>
</evidence>
<feature type="domain" description="Rhodanese" evidence="3">
    <location>
        <begin position="20"/>
        <end position="127"/>
    </location>
</feature>
<protein>
    <recommendedName>
        <fullName evidence="2">Sulfurtransferase</fullName>
    </recommendedName>
</protein>
<evidence type="ECO:0000256" key="2">
    <source>
        <dbReference type="RuleBase" id="RU000507"/>
    </source>
</evidence>
<evidence type="ECO:0000259" key="3">
    <source>
        <dbReference type="PROSITE" id="PS50206"/>
    </source>
</evidence>
<dbReference type="InterPro" id="IPR051126">
    <property type="entry name" value="Thiosulfate_sulfurtransferase"/>
</dbReference>
<evidence type="ECO:0000313" key="4">
    <source>
        <dbReference type="EMBL" id="GGD00541.1"/>
    </source>
</evidence>
<feature type="domain" description="Rhodanese" evidence="3">
    <location>
        <begin position="157"/>
        <end position="268"/>
    </location>
</feature>
<dbReference type="SUPFAM" id="SSF52821">
    <property type="entry name" value="Rhodanese/Cell cycle control phosphatase"/>
    <property type="match status" value="2"/>
</dbReference>
<dbReference type="PROSITE" id="PS00380">
    <property type="entry name" value="RHODANESE_1"/>
    <property type="match status" value="1"/>
</dbReference>
<dbReference type="Gene3D" id="3.40.250.10">
    <property type="entry name" value="Rhodanese-like domain"/>
    <property type="match status" value="2"/>
</dbReference>
<dbReference type="Pfam" id="PF00581">
    <property type="entry name" value="Rhodanese"/>
    <property type="match status" value="2"/>
</dbReference>
<dbReference type="RefSeq" id="WP_150278289.1">
    <property type="nucleotide sequence ID" value="NZ_BMFF01000003.1"/>
</dbReference>
<dbReference type="InterPro" id="IPR001307">
    <property type="entry name" value="Thiosulphate_STrfase_CS"/>
</dbReference>
<dbReference type="InterPro" id="IPR036873">
    <property type="entry name" value="Rhodanese-like_dom_sf"/>
</dbReference>
<dbReference type="EMBL" id="BMFF01000003">
    <property type="protein sequence ID" value="GGD00541.1"/>
    <property type="molecule type" value="Genomic_DNA"/>
</dbReference>